<dbReference type="SUPFAM" id="SSF55729">
    <property type="entry name" value="Acyl-CoA N-acyltransferases (Nat)"/>
    <property type="match status" value="1"/>
</dbReference>
<dbReference type="PROSITE" id="PS51186">
    <property type="entry name" value="GNAT"/>
    <property type="match status" value="1"/>
</dbReference>
<gene>
    <name evidence="4" type="ORF">H9702_03640</name>
</gene>
<dbReference type="PANTHER" id="PTHR43877:SF2">
    <property type="entry name" value="AMINOALKYLPHOSPHONATE N-ACETYLTRANSFERASE-RELATED"/>
    <property type="match status" value="1"/>
</dbReference>
<dbReference type="Proteomes" id="UP000823896">
    <property type="component" value="Unassembled WGS sequence"/>
</dbReference>
<proteinExistence type="predicted"/>
<dbReference type="InterPro" id="IPR000182">
    <property type="entry name" value="GNAT_dom"/>
</dbReference>
<dbReference type="CDD" id="cd04301">
    <property type="entry name" value="NAT_SF"/>
    <property type="match status" value="1"/>
</dbReference>
<dbReference type="EC" id="2.3.1.-" evidence="4"/>
<keyword evidence="2 4" id="KW-0012">Acyltransferase</keyword>
<dbReference type="Gene3D" id="3.40.630.30">
    <property type="match status" value="1"/>
</dbReference>
<dbReference type="InterPro" id="IPR016181">
    <property type="entry name" value="Acyl_CoA_acyltransferase"/>
</dbReference>
<reference evidence="4" key="2">
    <citation type="submission" date="2021-04" db="EMBL/GenBank/DDBJ databases">
        <authorList>
            <person name="Gilroy R."/>
        </authorList>
    </citation>
    <scope>NUCLEOTIDE SEQUENCE</scope>
    <source>
        <strain evidence="4">CHK187-11901</strain>
    </source>
</reference>
<evidence type="ECO:0000256" key="2">
    <source>
        <dbReference type="ARBA" id="ARBA00023315"/>
    </source>
</evidence>
<feature type="domain" description="N-acetyltransferase" evidence="3">
    <location>
        <begin position="1"/>
        <end position="138"/>
    </location>
</feature>
<evidence type="ECO:0000256" key="1">
    <source>
        <dbReference type="ARBA" id="ARBA00022679"/>
    </source>
</evidence>
<dbReference type="InterPro" id="IPR050832">
    <property type="entry name" value="Bact_Acetyltransf"/>
</dbReference>
<protein>
    <submittedName>
        <fullName evidence="4">GNAT family N-acetyltransferase</fullName>
        <ecNumber evidence="4">2.3.1.-</ecNumber>
    </submittedName>
</protein>
<dbReference type="AlphaFoldDB" id="A0A9D2SUH3"/>
<comment type="caution">
    <text evidence="4">The sequence shown here is derived from an EMBL/GenBank/DDBJ whole genome shotgun (WGS) entry which is preliminary data.</text>
</comment>
<accession>A0A9D2SUH3</accession>
<evidence type="ECO:0000259" key="3">
    <source>
        <dbReference type="PROSITE" id="PS51186"/>
    </source>
</evidence>
<dbReference type="EMBL" id="DWWM01000023">
    <property type="protein sequence ID" value="HJC36208.1"/>
    <property type="molecule type" value="Genomic_DNA"/>
</dbReference>
<dbReference type="GO" id="GO:0016747">
    <property type="term" value="F:acyltransferase activity, transferring groups other than amino-acyl groups"/>
    <property type="evidence" value="ECO:0007669"/>
    <property type="project" value="InterPro"/>
</dbReference>
<keyword evidence="1 4" id="KW-0808">Transferase</keyword>
<dbReference type="Pfam" id="PF00583">
    <property type="entry name" value="Acetyltransf_1"/>
    <property type="match status" value="1"/>
</dbReference>
<evidence type="ECO:0000313" key="5">
    <source>
        <dbReference type="Proteomes" id="UP000823896"/>
    </source>
</evidence>
<name>A0A9D2SUH3_9FIRM</name>
<organism evidence="4 5">
    <name type="scientific">Candidatus Merdibacter merdavium</name>
    <dbReference type="NCBI Taxonomy" id="2838692"/>
    <lineage>
        <taxon>Bacteria</taxon>
        <taxon>Bacillati</taxon>
        <taxon>Bacillota</taxon>
        <taxon>Erysipelotrichia</taxon>
        <taxon>Erysipelotrichales</taxon>
        <taxon>Erysipelotrichaceae</taxon>
        <taxon>Merdibacter</taxon>
    </lineage>
</organism>
<reference evidence="4" key="1">
    <citation type="journal article" date="2021" name="PeerJ">
        <title>Extensive microbial diversity within the chicken gut microbiome revealed by metagenomics and culture.</title>
        <authorList>
            <person name="Gilroy R."/>
            <person name="Ravi A."/>
            <person name="Getino M."/>
            <person name="Pursley I."/>
            <person name="Horton D.L."/>
            <person name="Alikhan N.F."/>
            <person name="Baker D."/>
            <person name="Gharbi K."/>
            <person name="Hall N."/>
            <person name="Watson M."/>
            <person name="Adriaenssens E.M."/>
            <person name="Foster-Nyarko E."/>
            <person name="Jarju S."/>
            <person name="Secka A."/>
            <person name="Antonio M."/>
            <person name="Oren A."/>
            <person name="Chaudhuri R.R."/>
            <person name="La Ragione R."/>
            <person name="Hildebrand F."/>
            <person name="Pallen M.J."/>
        </authorList>
    </citation>
    <scope>NUCLEOTIDE SEQUENCE</scope>
    <source>
        <strain evidence="4">CHK187-11901</strain>
    </source>
</reference>
<dbReference type="PANTHER" id="PTHR43877">
    <property type="entry name" value="AMINOALKYLPHOSPHONATE N-ACETYLTRANSFERASE-RELATED-RELATED"/>
    <property type="match status" value="1"/>
</dbReference>
<evidence type="ECO:0000313" key="4">
    <source>
        <dbReference type="EMBL" id="HJC36208.1"/>
    </source>
</evidence>
<sequence length="138" mass="15816">MIRLAQKADSEDVYRLICALEQTALPRKMFDQLFAAQTERDLALVWDEGGKVTGFVHVRMELQLHHCARIAEIMELVVAEEVRGRGIGRALFECACVRSAQAGCVQIELSCHCARHDAHRFYEREGMMLSHRRYVMPL</sequence>